<evidence type="ECO:0000256" key="1">
    <source>
        <dbReference type="SAM" id="Phobius"/>
    </source>
</evidence>
<evidence type="ECO:0000313" key="2">
    <source>
        <dbReference type="EMBL" id="KAJ3428679.1"/>
    </source>
</evidence>
<keyword evidence="1" id="KW-0812">Transmembrane</keyword>
<dbReference type="SUPFAM" id="SSF48371">
    <property type="entry name" value="ARM repeat"/>
    <property type="match status" value="1"/>
</dbReference>
<accession>A0AAV7YMJ1</accession>
<dbReference type="EMBL" id="JANTQA010000057">
    <property type="protein sequence ID" value="KAJ3428679.1"/>
    <property type="molecule type" value="Genomic_DNA"/>
</dbReference>
<protein>
    <recommendedName>
        <fullName evidence="4">Nucleotide exchange factor SIL1</fullName>
    </recommendedName>
</protein>
<evidence type="ECO:0000313" key="3">
    <source>
        <dbReference type="Proteomes" id="UP001146793"/>
    </source>
</evidence>
<dbReference type="Proteomes" id="UP001146793">
    <property type="component" value="Unassembled WGS sequence"/>
</dbReference>
<proteinExistence type="predicted"/>
<comment type="caution">
    <text evidence="2">The sequence shown here is derived from an EMBL/GenBank/DDBJ whole genome shotgun (WGS) entry which is preliminary data.</text>
</comment>
<organism evidence="2 3">
    <name type="scientific">Anaeramoeba flamelloides</name>
    <dbReference type="NCBI Taxonomy" id="1746091"/>
    <lineage>
        <taxon>Eukaryota</taxon>
        <taxon>Metamonada</taxon>
        <taxon>Anaeramoebidae</taxon>
        <taxon>Anaeramoeba</taxon>
    </lineage>
</organism>
<gene>
    <name evidence="2" type="ORF">M0812_24008</name>
</gene>
<reference evidence="2" key="1">
    <citation type="submission" date="2022-08" db="EMBL/GenBank/DDBJ databases">
        <title>Novel sulphate-reducing endosymbionts in the free-living metamonad Anaeramoeba.</title>
        <authorList>
            <person name="Jerlstrom-Hultqvist J."/>
            <person name="Cepicka I."/>
            <person name="Gallot-Lavallee L."/>
            <person name="Salas-Leiva D."/>
            <person name="Curtis B.A."/>
            <person name="Zahonova K."/>
            <person name="Pipaliya S."/>
            <person name="Dacks J."/>
            <person name="Roger A.J."/>
        </authorList>
    </citation>
    <scope>NUCLEOTIDE SEQUENCE</scope>
    <source>
        <strain evidence="2">Busselton2</strain>
    </source>
</reference>
<dbReference type="InterPro" id="IPR011989">
    <property type="entry name" value="ARM-like"/>
</dbReference>
<feature type="transmembrane region" description="Helical" evidence="1">
    <location>
        <begin position="34"/>
        <end position="52"/>
    </location>
</feature>
<evidence type="ECO:0008006" key="4">
    <source>
        <dbReference type="Google" id="ProtNLM"/>
    </source>
</evidence>
<keyword evidence="1" id="KW-0472">Membrane</keyword>
<name>A0AAV7YMJ1_9EUKA</name>
<sequence>MDQIRNLFEKLSGGKPWLQTDNERRTRMGKKNKFESYILIFFLLLFIIYEIYKSFKKKRTQINELKTRREKSVQEIHQALNSNSDPNSRSKTLHKVLSKQYLEKLVDHLLEFQPLAQFEALKAIQIATTEKFNCKLFLDCGGIQKLILILKSGLDEVKKSKKNNEKLEKNLKMNIVRSLSILSCCSKEYRDETLKLIFRVKGMPFITAFIHLCEESVIIQRQSILVFKNLIDNRYYTICKRFTSQPILKSLVNLLAISKGESVTLYSLQLIIQMFKSNNKYVKKILTQLKTKEKLQLLLNVENDLIQKEAKELLQLLEK</sequence>
<dbReference type="InterPro" id="IPR016024">
    <property type="entry name" value="ARM-type_fold"/>
</dbReference>
<dbReference type="Gene3D" id="1.25.10.10">
    <property type="entry name" value="Leucine-rich Repeat Variant"/>
    <property type="match status" value="1"/>
</dbReference>
<keyword evidence="1" id="KW-1133">Transmembrane helix</keyword>
<dbReference type="AlphaFoldDB" id="A0AAV7YMJ1"/>